<dbReference type="InterPro" id="IPR011009">
    <property type="entry name" value="Kinase-like_dom_sf"/>
</dbReference>
<gene>
    <name evidence="3" type="ORF">L227DRAFT_555970</name>
</gene>
<dbReference type="Gene3D" id="1.10.510.10">
    <property type="entry name" value="Transferase(Phosphotransferase) domain 1"/>
    <property type="match status" value="1"/>
</dbReference>
<feature type="domain" description="Fungal-type protein kinase" evidence="2">
    <location>
        <begin position="158"/>
        <end position="524"/>
    </location>
</feature>
<accession>A0A5C2RTF8</accession>
<dbReference type="InterPro" id="IPR040976">
    <property type="entry name" value="Pkinase_fungal"/>
</dbReference>
<evidence type="ECO:0000313" key="4">
    <source>
        <dbReference type="Proteomes" id="UP000313359"/>
    </source>
</evidence>
<feature type="region of interest" description="Disordered" evidence="1">
    <location>
        <begin position="697"/>
        <end position="722"/>
    </location>
</feature>
<reference evidence="3" key="1">
    <citation type="journal article" date="2018" name="Genome Biol. Evol.">
        <title>Genomics and development of Lentinus tigrinus, a white-rot wood-decaying mushroom with dimorphic fruiting bodies.</title>
        <authorList>
            <person name="Wu B."/>
            <person name="Xu Z."/>
            <person name="Knudson A."/>
            <person name="Carlson A."/>
            <person name="Chen N."/>
            <person name="Kovaka S."/>
            <person name="LaButti K."/>
            <person name="Lipzen A."/>
            <person name="Pennachio C."/>
            <person name="Riley R."/>
            <person name="Schakwitz W."/>
            <person name="Umezawa K."/>
            <person name="Ohm R.A."/>
            <person name="Grigoriev I.V."/>
            <person name="Nagy L.G."/>
            <person name="Gibbons J."/>
            <person name="Hibbett D."/>
        </authorList>
    </citation>
    <scope>NUCLEOTIDE SEQUENCE [LARGE SCALE GENOMIC DNA]</scope>
    <source>
        <strain evidence="3">ALCF2SS1-6</strain>
    </source>
</reference>
<evidence type="ECO:0000256" key="1">
    <source>
        <dbReference type="SAM" id="MobiDB-lite"/>
    </source>
</evidence>
<dbReference type="AlphaFoldDB" id="A0A5C2RTF8"/>
<dbReference type="Proteomes" id="UP000313359">
    <property type="component" value="Unassembled WGS sequence"/>
</dbReference>
<evidence type="ECO:0000313" key="3">
    <source>
        <dbReference type="EMBL" id="RPD54644.1"/>
    </source>
</evidence>
<dbReference type="SUPFAM" id="SSF56112">
    <property type="entry name" value="Protein kinase-like (PK-like)"/>
    <property type="match status" value="1"/>
</dbReference>
<protein>
    <recommendedName>
        <fullName evidence="2">Fungal-type protein kinase domain-containing protein</fullName>
    </recommendedName>
</protein>
<dbReference type="Pfam" id="PF17667">
    <property type="entry name" value="Pkinase_fungal"/>
    <property type="match status" value="1"/>
</dbReference>
<dbReference type="EMBL" id="ML122303">
    <property type="protein sequence ID" value="RPD54644.1"/>
    <property type="molecule type" value="Genomic_DNA"/>
</dbReference>
<dbReference type="OrthoDB" id="3265188at2759"/>
<dbReference type="PANTHER" id="PTHR38248">
    <property type="entry name" value="FUNK1 6"/>
    <property type="match status" value="1"/>
</dbReference>
<organism evidence="3 4">
    <name type="scientific">Lentinus tigrinus ALCF2SS1-6</name>
    <dbReference type="NCBI Taxonomy" id="1328759"/>
    <lineage>
        <taxon>Eukaryota</taxon>
        <taxon>Fungi</taxon>
        <taxon>Dikarya</taxon>
        <taxon>Basidiomycota</taxon>
        <taxon>Agaricomycotina</taxon>
        <taxon>Agaricomycetes</taxon>
        <taxon>Polyporales</taxon>
        <taxon>Polyporaceae</taxon>
        <taxon>Lentinus</taxon>
    </lineage>
</organism>
<evidence type="ECO:0000259" key="2">
    <source>
        <dbReference type="Pfam" id="PF17667"/>
    </source>
</evidence>
<proteinExistence type="predicted"/>
<sequence>MPVKEFLDEFLPPSPTEAFKRSATKAFSAVPSRATTPAEIYEPLIRALNEKTKHKSRTPGMVFRHPPAHLGLSSPFSPPTPHICCYATDNVRDIHHAEASTRVELGYAEFFIEVRPDPIHDMFVDPLSGEEESHQFLSPLDPDLSPLVTRAFAKHMFHVSEIMARQYRTFVFTITMSGSRARLFRWDRSGAIVTKSFDIREEPDILCDFVWRFSCASRLERGHDLTVEPASSSEEDHFRNAVQRHVQKQLDVQGEELDKAVLEHYQLGHVMAIVVFAQDPDMTTISINRFLVSRPVVSPMSPTGRGTRGYWAVRNGSDRVLFLKDTWRYGGDPEGAVLATLNANGVRNVPKLVLHGDVFNKPSTTDEKLPIEKIQSTRTALYVSKPWVCSINGRKPSPSTCIHYRMVVRTVGYGLRRFHGTQELLHATHDVFQAMKDAVRRCYRLHRDVSIGNIILVKEAGNDVRKGYLIDWDASILADEEGRGVEAGRTGTWSFMSSKLLTESDPRHNLQDDMESLVYVILYVALHHLPHNLGSDQLAQFIREFFDASYQWGSRLMGGGAKQANIGNRVMTKRVKFQDAHFQKWLNTVLDLHATMEQADRDEEVADLWSDTSHLDTFWKEFLAENTLASQDRVDNELPQPKFPSTVATFTPPVSRRAVPPPPELAAGVPVGEQPVRSAKRRWLELAALPTEDALAQSNITADGPRRSKRLKVIPSSSLRQR</sequence>
<keyword evidence="4" id="KW-1185">Reference proteome</keyword>
<dbReference type="PANTHER" id="PTHR38248:SF2">
    <property type="entry name" value="FUNK1 11"/>
    <property type="match status" value="1"/>
</dbReference>
<name>A0A5C2RTF8_9APHY</name>